<sequence>MDTIGYVGLGAMGGRMAGRLLDLGNRVYGTNRTRAKAEPLIERGLTWCATPREVAAAAQVVFSMVTDDAALESITSGPDGILAGLGPGKIYIDMSTVSPVAGSAISDQARGTGAHMLAAPVSGSVHAVEQGSLAIMVGGDTESFHAVEPLLRQLGPQVTHVGGNAEALLLKLAINDSLAAQLLAFCEGVLLAERGGVDRKKAIEVMNGSAIGSPSLRARADFLLDPLAEPWFDVVLMQKDIRLALATADSLGVALPAAQVTDAMLSKARELGYADRDIAIMIEVLQQVPAPGRG</sequence>
<organism evidence="7 8">
    <name type="scientific">Catellatospora citrea</name>
    <dbReference type="NCBI Taxonomy" id="53366"/>
    <lineage>
        <taxon>Bacteria</taxon>
        <taxon>Bacillati</taxon>
        <taxon>Actinomycetota</taxon>
        <taxon>Actinomycetes</taxon>
        <taxon>Micromonosporales</taxon>
        <taxon>Micromonosporaceae</taxon>
        <taxon>Catellatospora</taxon>
    </lineage>
</organism>
<keyword evidence="2" id="KW-0560">Oxidoreductase</keyword>
<dbReference type="InterPro" id="IPR029154">
    <property type="entry name" value="HIBADH-like_NADP-bd"/>
</dbReference>
<gene>
    <name evidence="7" type="primary">ghr</name>
    <name evidence="7" type="ORF">Cci01nite_11470</name>
</gene>
<dbReference type="Pfam" id="PF14833">
    <property type="entry name" value="NAD_binding_11"/>
    <property type="match status" value="1"/>
</dbReference>
<dbReference type="PIRSF" id="PIRSF000103">
    <property type="entry name" value="HIBADH"/>
    <property type="match status" value="1"/>
</dbReference>
<dbReference type="InterPro" id="IPR006115">
    <property type="entry name" value="6PGDH_NADP-bd"/>
</dbReference>
<feature type="domain" description="6-phosphogluconate dehydrogenase NADP-binding" evidence="5">
    <location>
        <begin position="3"/>
        <end position="162"/>
    </location>
</feature>
<dbReference type="InterPro" id="IPR015815">
    <property type="entry name" value="HIBADH-related"/>
</dbReference>
<dbReference type="InterPro" id="IPR051265">
    <property type="entry name" value="HIBADH-related_NP60_sf"/>
</dbReference>
<evidence type="ECO:0000313" key="8">
    <source>
        <dbReference type="Proteomes" id="UP000659904"/>
    </source>
</evidence>
<evidence type="ECO:0000256" key="2">
    <source>
        <dbReference type="ARBA" id="ARBA00023002"/>
    </source>
</evidence>
<proteinExistence type="inferred from homology"/>
<feature type="active site" evidence="4">
    <location>
        <position position="171"/>
    </location>
</feature>
<reference evidence="7 8" key="1">
    <citation type="submission" date="2021-01" db="EMBL/GenBank/DDBJ databases">
        <title>Whole genome shotgun sequence of Catellatospora citrea NBRC 14495.</title>
        <authorList>
            <person name="Komaki H."/>
            <person name="Tamura T."/>
        </authorList>
    </citation>
    <scope>NUCLEOTIDE SEQUENCE [LARGE SCALE GENOMIC DNA]</scope>
    <source>
        <strain evidence="7 8">NBRC 14495</strain>
    </source>
</reference>
<comment type="similarity">
    <text evidence="1">Belongs to the HIBADH-related family.</text>
</comment>
<evidence type="ECO:0000259" key="6">
    <source>
        <dbReference type="Pfam" id="PF14833"/>
    </source>
</evidence>
<feature type="domain" description="3-hydroxyisobutyrate dehydrogenase-like NAD-binding" evidence="6">
    <location>
        <begin position="170"/>
        <end position="285"/>
    </location>
</feature>
<evidence type="ECO:0000256" key="1">
    <source>
        <dbReference type="ARBA" id="ARBA00009080"/>
    </source>
</evidence>
<evidence type="ECO:0000313" key="7">
    <source>
        <dbReference type="EMBL" id="GIF96053.1"/>
    </source>
</evidence>
<dbReference type="GO" id="GO:0016491">
    <property type="term" value="F:oxidoreductase activity"/>
    <property type="evidence" value="ECO:0007669"/>
    <property type="project" value="UniProtKB-KW"/>
</dbReference>
<evidence type="ECO:0000256" key="4">
    <source>
        <dbReference type="PIRSR" id="PIRSR000103-1"/>
    </source>
</evidence>
<dbReference type="SUPFAM" id="SSF51735">
    <property type="entry name" value="NAD(P)-binding Rossmann-fold domains"/>
    <property type="match status" value="1"/>
</dbReference>
<dbReference type="SUPFAM" id="SSF48179">
    <property type="entry name" value="6-phosphogluconate dehydrogenase C-terminal domain-like"/>
    <property type="match status" value="1"/>
</dbReference>
<dbReference type="AlphaFoldDB" id="A0A8J3KBL8"/>
<dbReference type="GO" id="GO:0050661">
    <property type="term" value="F:NADP binding"/>
    <property type="evidence" value="ECO:0007669"/>
    <property type="project" value="InterPro"/>
</dbReference>
<dbReference type="Proteomes" id="UP000659904">
    <property type="component" value="Unassembled WGS sequence"/>
</dbReference>
<dbReference type="Pfam" id="PF03446">
    <property type="entry name" value="NAD_binding_2"/>
    <property type="match status" value="1"/>
</dbReference>
<dbReference type="PROSITE" id="PS00895">
    <property type="entry name" value="3_HYDROXYISOBUT_DH"/>
    <property type="match status" value="1"/>
</dbReference>
<keyword evidence="8" id="KW-1185">Reference proteome</keyword>
<dbReference type="PANTHER" id="PTHR43580:SF2">
    <property type="entry name" value="CYTOKINE-LIKE NUCLEAR FACTOR N-PAC"/>
    <property type="match status" value="1"/>
</dbReference>
<dbReference type="Gene3D" id="1.10.1040.10">
    <property type="entry name" value="N-(1-d-carboxylethyl)-l-norvaline Dehydrogenase, domain 2"/>
    <property type="match status" value="1"/>
</dbReference>
<dbReference type="GO" id="GO:0016054">
    <property type="term" value="P:organic acid catabolic process"/>
    <property type="evidence" value="ECO:0007669"/>
    <property type="project" value="UniProtKB-ARBA"/>
</dbReference>
<evidence type="ECO:0000259" key="5">
    <source>
        <dbReference type="Pfam" id="PF03446"/>
    </source>
</evidence>
<dbReference type="InterPro" id="IPR036291">
    <property type="entry name" value="NAD(P)-bd_dom_sf"/>
</dbReference>
<dbReference type="InterPro" id="IPR013328">
    <property type="entry name" value="6PGD_dom2"/>
</dbReference>
<accession>A0A8J3KBL8</accession>
<name>A0A8J3KBL8_9ACTN</name>
<dbReference type="EMBL" id="BONH01000002">
    <property type="protein sequence ID" value="GIF96053.1"/>
    <property type="molecule type" value="Genomic_DNA"/>
</dbReference>
<dbReference type="InterPro" id="IPR008927">
    <property type="entry name" value="6-PGluconate_DH-like_C_sf"/>
</dbReference>
<evidence type="ECO:0000256" key="3">
    <source>
        <dbReference type="ARBA" id="ARBA00023027"/>
    </source>
</evidence>
<dbReference type="Gene3D" id="3.40.50.720">
    <property type="entry name" value="NAD(P)-binding Rossmann-like Domain"/>
    <property type="match status" value="1"/>
</dbReference>
<protein>
    <submittedName>
        <fullName evidence="7">3-hydroxyisobutyrate dehydrogenase</fullName>
    </submittedName>
</protein>
<keyword evidence="3" id="KW-0520">NAD</keyword>
<dbReference type="PANTHER" id="PTHR43580">
    <property type="entry name" value="OXIDOREDUCTASE GLYR1-RELATED"/>
    <property type="match status" value="1"/>
</dbReference>
<dbReference type="GO" id="GO:0051287">
    <property type="term" value="F:NAD binding"/>
    <property type="evidence" value="ECO:0007669"/>
    <property type="project" value="InterPro"/>
</dbReference>
<dbReference type="InterPro" id="IPR002204">
    <property type="entry name" value="3-OH-isobutyrate_DH-rel_CS"/>
</dbReference>
<comment type="caution">
    <text evidence="7">The sequence shown here is derived from an EMBL/GenBank/DDBJ whole genome shotgun (WGS) entry which is preliminary data.</text>
</comment>